<organism evidence="2 3">
    <name type="scientific">Jaminaea rosea</name>
    <dbReference type="NCBI Taxonomy" id="1569628"/>
    <lineage>
        <taxon>Eukaryota</taxon>
        <taxon>Fungi</taxon>
        <taxon>Dikarya</taxon>
        <taxon>Basidiomycota</taxon>
        <taxon>Ustilaginomycotina</taxon>
        <taxon>Exobasidiomycetes</taxon>
        <taxon>Microstromatales</taxon>
        <taxon>Microstromatales incertae sedis</taxon>
        <taxon>Jaminaea</taxon>
    </lineage>
</organism>
<sequence length="622" mass="67916">MAVEGIDKFSVTSSLFTQRPFASAGPSRSSAATSSAFQATLSTTASRSMSGSALCQSTHSSDDDDDPTTRRTTTTMTPSSQKPGARHGLDLLKRVVYRLAEPSLEERVGIWRQMRRGFEGHVVDGCLQVVLSPSLPLLEVKLGVPFADGPARLKLLGRPDTKLPPQPRSATPEASFMIRHYQVVVENMTVQRAMQNWHKVEGEWSFVLTRGPEGLGVEAMAAWLVRVCGPLELEDGYTLKDFGCRLCLTGEDRCRYLIRMVEAYHEHIGCAFFRCVASARNYPSTNLFNGAWFDHRELEGGNSAPPAVPFKTLHGSLAKRQDRRALQQQQPSKHKEAVIYEELMKEALIEPAPEEEPIFNFLPSRVRPPAPRIEDGLTLSVDGVFNETCVLAPPIRQPGVVEQRFWQVVRRHPYGSSEPSQPEQAAAQSVGEEAASSSVLRMPPPAHPQQTRPAAFRRPQAPSTTIFYPPSSPPPPPHHQGVGSVRDQAPWSNMFRRSDRVVSPAASRELSETSAGSGTRGASSAARRSSSPGPMAAAASLSQGLNFGRDAGAQPGSQLLRDADIFAVSQLNREQLAREQRERLEREVEEEMAKSAAEEARRHCEEPASGGGASCGGGEGTR</sequence>
<feature type="compositionally biased region" description="Low complexity" evidence="1">
    <location>
        <begin position="513"/>
        <end position="539"/>
    </location>
</feature>
<feature type="region of interest" description="Disordered" evidence="1">
    <location>
        <begin position="20"/>
        <end position="87"/>
    </location>
</feature>
<keyword evidence="3" id="KW-1185">Reference proteome</keyword>
<protein>
    <submittedName>
        <fullName evidence="2">Uncharacterized protein</fullName>
    </submittedName>
</protein>
<dbReference type="EMBL" id="KZ819679">
    <property type="protein sequence ID" value="PWN24669.1"/>
    <property type="molecule type" value="Genomic_DNA"/>
</dbReference>
<dbReference type="AlphaFoldDB" id="A0A316UHF1"/>
<feature type="compositionally biased region" description="Low complexity" evidence="1">
    <location>
        <begin position="70"/>
        <end position="80"/>
    </location>
</feature>
<feature type="compositionally biased region" description="Basic and acidic residues" evidence="1">
    <location>
        <begin position="575"/>
        <end position="606"/>
    </location>
</feature>
<dbReference type="Proteomes" id="UP000245884">
    <property type="component" value="Unassembled WGS sequence"/>
</dbReference>
<gene>
    <name evidence="2" type="ORF">BDZ90DRAFT_282013</name>
</gene>
<feature type="compositionally biased region" description="Gly residues" evidence="1">
    <location>
        <begin position="609"/>
        <end position="622"/>
    </location>
</feature>
<feature type="region of interest" description="Disordered" evidence="1">
    <location>
        <begin position="499"/>
        <end position="539"/>
    </location>
</feature>
<feature type="region of interest" description="Disordered" evidence="1">
    <location>
        <begin position="413"/>
        <end position="486"/>
    </location>
</feature>
<dbReference type="RefSeq" id="XP_025359281.1">
    <property type="nucleotide sequence ID" value="XM_025509416.1"/>
</dbReference>
<accession>A0A316UHF1</accession>
<evidence type="ECO:0000313" key="2">
    <source>
        <dbReference type="EMBL" id="PWN24669.1"/>
    </source>
</evidence>
<proteinExistence type="predicted"/>
<feature type="compositionally biased region" description="Low complexity" evidence="1">
    <location>
        <begin position="22"/>
        <end position="46"/>
    </location>
</feature>
<dbReference type="GeneID" id="37031239"/>
<feature type="compositionally biased region" description="Polar residues" evidence="1">
    <location>
        <begin position="417"/>
        <end position="427"/>
    </location>
</feature>
<name>A0A316UHF1_9BASI</name>
<feature type="compositionally biased region" description="Polar residues" evidence="1">
    <location>
        <begin position="47"/>
        <end position="56"/>
    </location>
</feature>
<reference evidence="2 3" key="1">
    <citation type="journal article" date="2018" name="Mol. Biol. Evol.">
        <title>Broad Genomic Sampling Reveals a Smut Pathogenic Ancestry of the Fungal Clade Ustilaginomycotina.</title>
        <authorList>
            <person name="Kijpornyongpan T."/>
            <person name="Mondo S.J."/>
            <person name="Barry K."/>
            <person name="Sandor L."/>
            <person name="Lee J."/>
            <person name="Lipzen A."/>
            <person name="Pangilinan J."/>
            <person name="LaButti K."/>
            <person name="Hainaut M."/>
            <person name="Henrissat B."/>
            <person name="Grigoriev I.V."/>
            <person name="Spatafora J.W."/>
            <person name="Aime M.C."/>
        </authorList>
    </citation>
    <scope>NUCLEOTIDE SEQUENCE [LARGE SCALE GENOMIC DNA]</scope>
    <source>
        <strain evidence="2 3">MCA 5214</strain>
    </source>
</reference>
<evidence type="ECO:0000313" key="3">
    <source>
        <dbReference type="Proteomes" id="UP000245884"/>
    </source>
</evidence>
<evidence type="ECO:0000256" key="1">
    <source>
        <dbReference type="SAM" id="MobiDB-lite"/>
    </source>
</evidence>
<feature type="region of interest" description="Disordered" evidence="1">
    <location>
        <begin position="575"/>
        <end position="622"/>
    </location>
</feature>